<keyword evidence="3" id="KW-1185">Reference proteome</keyword>
<evidence type="ECO:0000313" key="2">
    <source>
        <dbReference type="EMBL" id="CAE1316845.1"/>
    </source>
</evidence>
<accession>A0A812E897</accession>
<protein>
    <submittedName>
        <fullName evidence="2">Uncharacterized protein</fullName>
    </submittedName>
</protein>
<reference evidence="2" key="1">
    <citation type="submission" date="2021-01" db="EMBL/GenBank/DDBJ databases">
        <authorList>
            <person name="Li R."/>
            <person name="Bekaert M."/>
        </authorList>
    </citation>
    <scope>NUCLEOTIDE SEQUENCE</scope>
    <source>
        <strain evidence="2">Farmed</strain>
    </source>
</reference>
<keyword evidence="1" id="KW-0812">Transmembrane</keyword>
<feature type="transmembrane region" description="Helical" evidence="1">
    <location>
        <begin position="317"/>
        <end position="338"/>
    </location>
</feature>
<comment type="caution">
    <text evidence="2">The sequence shown here is derived from an EMBL/GenBank/DDBJ whole genome shotgun (WGS) entry which is preliminary data.</text>
</comment>
<evidence type="ECO:0000313" key="3">
    <source>
        <dbReference type="Proteomes" id="UP000597762"/>
    </source>
</evidence>
<dbReference type="Proteomes" id="UP000597762">
    <property type="component" value="Unassembled WGS sequence"/>
</dbReference>
<dbReference type="OrthoDB" id="10565432at2759"/>
<gene>
    <name evidence="2" type="ORF">SPHA_67637</name>
</gene>
<proteinExistence type="predicted"/>
<keyword evidence="1" id="KW-0472">Membrane</keyword>
<sequence>MSSRKLVLDKRLLTPQKLTRAFRFSNFLATHTYSTEHRIFLRFSTTVLSHSLFYASARLHFKSSVKFHFQRAKENTTLLTTMDQNQILRSFLFFVAFQDLFGIGLVQYIEDVCFWRSQLQLVDCDDTAITSVKFQSRHEGYTELSLKGTHLQNLSFNVSFLPDLKVVDARNTSLSCRKIALSILEVIDHVIVDVKSCFNAICCWKFRVSNESITDNRDSNKYIKRRPNTAWSRSPEIPTPQARHQPVSDMMLSKNDAQASSNSVVHQNVGVNLVKNQVPNAISVSTQVKINCGDTMTKKQPEKQTVSESSFGADMTIVYSVVGICSVTSLVSLSLSIYTMCTLYRQRNCSLKDFSMPLRSRSQGTVIL</sequence>
<dbReference type="EMBL" id="CAHIKZ030004896">
    <property type="protein sequence ID" value="CAE1316845.1"/>
    <property type="molecule type" value="Genomic_DNA"/>
</dbReference>
<name>A0A812E897_ACAPH</name>
<evidence type="ECO:0000256" key="1">
    <source>
        <dbReference type="SAM" id="Phobius"/>
    </source>
</evidence>
<organism evidence="2 3">
    <name type="scientific">Acanthosepion pharaonis</name>
    <name type="common">Pharaoh cuttlefish</name>
    <name type="synonym">Sepia pharaonis</name>
    <dbReference type="NCBI Taxonomy" id="158019"/>
    <lineage>
        <taxon>Eukaryota</taxon>
        <taxon>Metazoa</taxon>
        <taxon>Spiralia</taxon>
        <taxon>Lophotrochozoa</taxon>
        <taxon>Mollusca</taxon>
        <taxon>Cephalopoda</taxon>
        <taxon>Coleoidea</taxon>
        <taxon>Decapodiformes</taxon>
        <taxon>Sepiida</taxon>
        <taxon>Sepiina</taxon>
        <taxon>Sepiidae</taxon>
        <taxon>Acanthosepion</taxon>
    </lineage>
</organism>
<keyword evidence="1" id="KW-1133">Transmembrane helix</keyword>
<dbReference type="AlphaFoldDB" id="A0A812E897"/>